<dbReference type="Gene3D" id="2.30.39.10">
    <property type="entry name" value="Alpha-1-antitrypsin, domain 1"/>
    <property type="match status" value="1"/>
</dbReference>
<accession>A0AAW1WXA8</accession>
<dbReference type="PANTHER" id="PTHR11461">
    <property type="entry name" value="SERINE PROTEASE INHIBITOR, SERPIN"/>
    <property type="match status" value="1"/>
</dbReference>
<proteinExistence type="inferred from homology"/>
<comment type="similarity">
    <text evidence="1 2">Belongs to the serpin family.</text>
</comment>
<dbReference type="GO" id="GO:0004867">
    <property type="term" value="F:serine-type endopeptidase inhibitor activity"/>
    <property type="evidence" value="ECO:0007669"/>
    <property type="project" value="InterPro"/>
</dbReference>
<organism evidence="4 5">
    <name type="scientific">Rubus argutus</name>
    <name type="common">Southern blackberry</name>
    <dbReference type="NCBI Taxonomy" id="59490"/>
    <lineage>
        <taxon>Eukaryota</taxon>
        <taxon>Viridiplantae</taxon>
        <taxon>Streptophyta</taxon>
        <taxon>Embryophyta</taxon>
        <taxon>Tracheophyta</taxon>
        <taxon>Spermatophyta</taxon>
        <taxon>Magnoliopsida</taxon>
        <taxon>eudicotyledons</taxon>
        <taxon>Gunneridae</taxon>
        <taxon>Pentapetalae</taxon>
        <taxon>rosids</taxon>
        <taxon>fabids</taxon>
        <taxon>Rosales</taxon>
        <taxon>Rosaceae</taxon>
        <taxon>Rosoideae</taxon>
        <taxon>Rosoideae incertae sedis</taxon>
        <taxon>Rubus</taxon>
    </lineage>
</organism>
<dbReference type="InterPro" id="IPR000215">
    <property type="entry name" value="Serpin_fam"/>
</dbReference>
<dbReference type="InterPro" id="IPR036186">
    <property type="entry name" value="Serpin_sf"/>
</dbReference>
<dbReference type="EMBL" id="JBEDUW010000005">
    <property type="protein sequence ID" value="KAK9928022.1"/>
    <property type="molecule type" value="Genomic_DNA"/>
</dbReference>
<gene>
    <name evidence="4" type="ORF">M0R45_025179</name>
</gene>
<evidence type="ECO:0000313" key="4">
    <source>
        <dbReference type="EMBL" id="KAK9928022.1"/>
    </source>
</evidence>
<name>A0AAW1WXA8_RUBAR</name>
<dbReference type="SMART" id="SM00093">
    <property type="entry name" value="SERPIN"/>
    <property type="match status" value="1"/>
</dbReference>
<dbReference type="InterPro" id="IPR042178">
    <property type="entry name" value="Serpin_sf_1"/>
</dbReference>
<dbReference type="Proteomes" id="UP001457282">
    <property type="component" value="Unassembled WGS sequence"/>
</dbReference>
<evidence type="ECO:0000313" key="5">
    <source>
        <dbReference type="Proteomes" id="UP001457282"/>
    </source>
</evidence>
<evidence type="ECO:0000259" key="3">
    <source>
        <dbReference type="SMART" id="SM00093"/>
    </source>
</evidence>
<dbReference type="AlphaFoldDB" id="A0AAW1WXA8"/>
<dbReference type="Pfam" id="PF00079">
    <property type="entry name" value="Serpin"/>
    <property type="match status" value="1"/>
</dbReference>
<dbReference type="SUPFAM" id="SSF56574">
    <property type="entry name" value="Serpins"/>
    <property type="match status" value="1"/>
</dbReference>
<dbReference type="GO" id="GO:0005615">
    <property type="term" value="C:extracellular space"/>
    <property type="evidence" value="ECO:0007669"/>
    <property type="project" value="InterPro"/>
</dbReference>
<sequence>MASRKRLRERPSFTASEDVRKSIENQTNVSLGITKQLLLTLGKDKNMVYSPLSIHVVLSMIVAGSTKGHIQDRLLLFLKSKSIDELNDLASNVYPLVFADGASSGGPLLSFANGIWVEESCPPIKPSFKEVVDTGYRAALKQVDFKANYEQVRCEVNAWAEKRTNGLIKEIIPPGLLHSETRLILANALYFKGAWHQDQFTASRTRNKEFHLLNGRSVWAPFMTSSEDQRISAFDGFKVLKLPYEQGGDYQRRFSMFVFLPDARNGLQALVERVCSECGFIDHHLPKYRVPVDKFLIPKFKISAGFDALEVLNTLGFSLEAGDLTEMVEDTGIRLNKILHKSFIEVNEEGTEAAAVTVAMDCLCADEPEPEMDFVADHPFLYLIKEEVTGSVMFIGHVLNPIADEAI</sequence>
<keyword evidence="5" id="KW-1185">Reference proteome</keyword>
<feature type="domain" description="Serpin" evidence="3">
    <location>
        <begin position="31"/>
        <end position="401"/>
    </location>
</feature>
<evidence type="ECO:0000256" key="1">
    <source>
        <dbReference type="ARBA" id="ARBA00009500"/>
    </source>
</evidence>
<dbReference type="InterPro" id="IPR023796">
    <property type="entry name" value="Serpin_dom"/>
</dbReference>
<protein>
    <recommendedName>
        <fullName evidence="3">Serpin domain-containing protein</fullName>
    </recommendedName>
</protein>
<evidence type="ECO:0000256" key="2">
    <source>
        <dbReference type="RuleBase" id="RU000411"/>
    </source>
</evidence>
<dbReference type="Gene3D" id="3.30.497.10">
    <property type="entry name" value="Antithrombin, subunit I, domain 2"/>
    <property type="match status" value="1"/>
</dbReference>
<dbReference type="PROSITE" id="PS00284">
    <property type="entry name" value="SERPIN"/>
    <property type="match status" value="1"/>
</dbReference>
<dbReference type="InterPro" id="IPR042185">
    <property type="entry name" value="Serpin_sf_2"/>
</dbReference>
<dbReference type="InterPro" id="IPR023795">
    <property type="entry name" value="Serpin_CS"/>
</dbReference>
<dbReference type="CDD" id="cd02043">
    <property type="entry name" value="serpinP_plants"/>
    <property type="match status" value="1"/>
</dbReference>
<reference evidence="4 5" key="1">
    <citation type="journal article" date="2023" name="G3 (Bethesda)">
        <title>A chromosome-length genome assembly and annotation of blackberry (Rubus argutus, cv. 'Hillquist').</title>
        <authorList>
            <person name="Bruna T."/>
            <person name="Aryal R."/>
            <person name="Dudchenko O."/>
            <person name="Sargent D.J."/>
            <person name="Mead D."/>
            <person name="Buti M."/>
            <person name="Cavallini A."/>
            <person name="Hytonen T."/>
            <person name="Andres J."/>
            <person name="Pham M."/>
            <person name="Weisz D."/>
            <person name="Mascagni F."/>
            <person name="Usai G."/>
            <person name="Natali L."/>
            <person name="Bassil N."/>
            <person name="Fernandez G.E."/>
            <person name="Lomsadze A."/>
            <person name="Armour M."/>
            <person name="Olukolu B."/>
            <person name="Poorten T."/>
            <person name="Britton C."/>
            <person name="Davik J."/>
            <person name="Ashrafi H."/>
            <person name="Aiden E.L."/>
            <person name="Borodovsky M."/>
            <person name="Worthington M."/>
        </authorList>
    </citation>
    <scope>NUCLEOTIDE SEQUENCE [LARGE SCALE GENOMIC DNA]</scope>
    <source>
        <strain evidence="4">PI 553951</strain>
    </source>
</reference>
<comment type="caution">
    <text evidence="4">The sequence shown here is derived from an EMBL/GenBank/DDBJ whole genome shotgun (WGS) entry which is preliminary data.</text>
</comment>
<dbReference type="PANTHER" id="PTHR11461:SF211">
    <property type="entry name" value="GH10112P-RELATED"/>
    <property type="match status" value="1"/>
</dbReference>